<dbReference type="SUPFAM" id="SSF52833">
    <property type="entry name" value="Thioredoxin-like"/>
    <property type="match status" value="1"/>
</dbReference>
<dbReference type="InterPro" id="IPR024705">
    <property type="entry name" value="Ssp411"/>
</dbReference>
<dbReference type="STRING" id="988480.A0A075ANN1"/>
<dbReference type="Gene3D" id="1.50.10.10">
    <property type="match status" value="1"/>
</dbReference>
<dbReference type="InterPro" id="IPR036249">
    <property type="entry name" value="Thioredoxin-like_sf"/>
</dbReference>
<dbReference type="HOGENOM" id="CLU_014051_4_1_1"/>
<feature type="domain" description="Spermatogenesis-associated protein 20-like TRX" evidence="2">
    <location>
        <begin position="6"/>
        <end position="175"/>
    </location>
</feature>
<sequence length="721" mass="82488">MQRVSNRLASEKSPYLLQHQHNPVDWYPWGTDAFKKAKEEQKPIFLSIGYSTCHWCHVMERECFENEYIAKLMNENYVNIKVDREERPDVDSQYMVRSSIKNGQMFVQATTGSGGWPLSVFLTPDLRPFFGATYIAPEDEFNRTGFKTVLLLISKRWKSEKSNLIRSSEAITKAINDSVVASYSVANHLDLSVVKRTLYHLINSFDSENGGFGDEPKFPTPVNFEFLLSFYSLGKLDKGIEFPMEIYDKALNMVSFTLKKMGKGGIHDHIGGGFHRYSTDNKWHVPHFEKMLYDQAQLLSAYSTAYSLTKDDTFKSYAKDIVNYCCSKLLHPSGGFYSAEDADSFPSNESKEKKEGAFYVWEADELRGILNNDFNFFCQVFGVKEKGNVDPKLDTRNELTNKNILIQNYPLEQIAANFNLSVNAAEQKIKELTKLLNEIREKRPKPHLDDKILTGWNSLMISGLCKAYAVFGDEEYIQLAVKTHDFIVKNFMNKEYTLKRSFRDGPSEIDGFADDYAFFIQCLLDLYDNTYDEAHLDLSEKLQGIMNDKFLSSGCEYFLCDKNTDVTIKTRVDHDGAEPSFNSVAALNLLRLHNITGNIDYANLVDSLFTSFGRTLSQHPHSMPFMVKALHFSLTQPIEFVFTGDFSSEDGQKILQFVRELSFPNKCVLFLSEAMKARLKEKKPWLLNMNTNDMCINVCYKGTCFPPVKSLDDIKDLVASI</sequence>
<dbReference type="Gene3D" id="3.40.30.10">
    <property type="entry name" value="Glutaredoxin"/>
    <property type="match status" value="1"/>
</dbReference>
<evidence type="ECO:0000313" key="4">
    <source>
        <dbReference type="Proteomes" id="UP000030755"/>
    </source>
</evidence>
<feature type="coiled-coil region" evidence="1">
    <location>
        <begin position="415"/>
        <end position="442"/>
    </location>
</feature>
<dbReference type="Pfam" id="PF03190">
    <property type="entry name" value="Thioredox_DsbH"/>
    <property type="match status" value="1"/>
</dbReference>
<dbReference type="EMBL" id="KE561215">
    <property type="protein sequence ID" value="EPZ31492.1"/>
    <property type="molecule type" value="Genomic_DNA"/>
</dbReference>
<evidence type="ECO:0000259" key="2">
    <source>
        <dbReference type="Pfam" id="PF03190"/>
    </source>
</evidence>
<dbReference type="InterPro" id="IPR008928">
    <property type="entry name" value="6-hairpin_glycosidase_sf"/>
</dbReference>
<dbReference type="GO" id="GO:0005975">
    <property type="term" value="P:carbohydrate metabolic process"/>
    <property type="evidence" value="ECO:0007669"/>
    <property type="project" value="InterPro"/>
</dbReference>
<accession>A0A075ANN1</accession>
<dbReference type="CDD" id="cd02955">
    <property type="entry name" value="SSP411"/>
    <property type="match status" value="1"/>
</dbReference>
<dbReference type="InterPro" id="IPR012341">
    <property type="entry name" value="6hp_glycosidase-like_sf"/>
</dbReference>
<protein>
    <submittedName>
        <fullName evidence="3">DUF255 domain-containing protein</fullName>
    </submittedName>
</protein>
<dbReference type="Proteomes" id="UP000030755">
    <property type="component" value="Unassembled WGS sequence"/>
</dbReference>
<dbReference type="InterPro" id="IPR004879">
    <property type="entry name" value="Ssp411-like_TRX"/>
</dbReference>
<dbReference type="GO" id="GO:0003824">
    <property type="term" value="F:catalytic activity"/>
    <property type="evidence" value="ECO:0007669"/>
    <property type="project" value="UniProtKB-ARBA"/>
</dbReference>
<keyword evidence="1" id="KW-0175">Coiled coil</keyword>
<dbReference type="Gene3D" id="1.50.10.20">
    <property type="match status" value="1"/>
</dbReference>
<evidence type="ECO:0000313" key="3">
    <source>
        <dbReference type="EMBL" id="EPZ31492.1"/>
    </source>
</evidence>
<proteinExistence type="predicted"/>
<dbReference type="PANTHER" id="PTHR42899">
    <property type="entry name" value="SPERMATOGENESIS-ASSOCIATED PROTEIN 20"/>
    <property type="match status" value="1"/>
</dbReference>
<gene>
    <name evidence="3" type="ORF">O9G_005705</name>
</gene>
<dbReference type="SUPFAM" id="SSF48208">
    <property type="entry name" value="Six-hairpin glycosidases"/>
    <property type="match status" value="1"/>
</dbReference>
<organism evidence="3 4">
    <name type="scientific">Rozella allomycis (strain CSF55)</name>
    <dbReference type="NCBI Taxonomy" id="988480"/>
    <lineage>
        <taxon>Eukaryota</taxon>
        <taxon>Fungi</taxon>
        <taxon>Fungi incertae sedis</taxon>
        <taxon>Cryptomycota</taxon>
        <taxon>Cryptomycota incertae sedis</taxon>
        <taxon>Rozella</taxon>
    </lineage>
</organism>
<dbReference type="OMA" id="DGGFCRY"/>
<dbReference type="PIRSF" id="PIRSF006402">
    <property type="entry name" value="UCP006402_thioredoxin"/>
    <property type="match status" value="1"/>
</dbReference>
<dbReference type="OrthoDB" id="1923667at2759"/>
<keyword evidence="4" id="KW-1185">Reference proteome</keyword>
<reference evidence="3 4" key="1">
    <citation type="journal article" date="2013" name="Curr. Biol.">
        <title>Shared signatures of parasitism and phylogenomics unite Cryptomycota and microsporidia.</title>
        <authorList>
            <person name="James T.Y."/>
            <person name="Pelin A."/>
            <person name="Bonen L."/>
            <person name="Ahrendt S."/>
            <person name="Sain D."/>
            <person name="Corradi N."/>
            <person name="Stajich J.E."/>
        </authorList>
    </citation>
    <scope>NUCLEOTIDE SEQUENCE [LARGE SCALE GENOMIC DNA]</scope>
    <source>
        <strain evidence="3 4">CSF55</strain>
    </source>
</reference>
<name>A0A075ANN1_ROZAC</name>
<evidence type="ECO:0000256" key="1">
    <source>
        <dbReference type="SAM" id="Coils"/>
    </source>
</evidence>
<dbReference type="PANTHER" id="PTHR42899:SF1">
    <property type="entry name" value="SPERMATOGENESIS-ASSOCIATED PROTEIN 20"/>
    <property type="match status" value="1"/>
</dbReference>
<dbReference type="AlphaFoldDB" id="A0A075ANN1"/>